<comment type="caution">
    <text evidence="2">The sequence shown here is derived from an EMBL/GenBank/DDBJ whole genome shotgun (WGS) entry which is preliminary data.</text>
</comment>
<feature type="compositionally biased region" description="Basic and acidic residues" evidence="1">
    <location>
        <begin position="45"/>
        <end position="63"/>
    </location>
</feature>
<dbReference type="RefSeq" id="WP_263336893.1">
    <property type="nucleotide sequence ID" value="NZ_JAOVQO010000011.1"/>
</dbReference>
<evidence type="ECO:0000313" key="3">
    <source>
        <dbReference type="Proteomes" id="UP001209535"/>
    </source>
</evidence>
<dbReference type="Proteomes" id="UP001209535">
    <property type="component" value="Unassembled WGS sequence"/>
</dbReference>
<evidence type="ECO:0000313" key="2">
    <source>
        <dbReference type="EMBL" id="MCU9848941.1"/>
    </source>
</evidence>
<accession>A0ABT2X4S5</accession>
<sequence>MDLDEWEERAAIMEFEAGLTRFRAETEAARRQGYQRWEIIDALDKRNIGPARDHGEANERNQPDDLSGLQRGAEEEDRPMSVGHGSGGQRGLVLPSLRVPGR</sequence>
<proteinExistence type="predicted"/>
<gene>
    <name evidence="2" type="ORF">OEZ60_13095</name>
</gene>
<feature type="region of interest" description="Disordered" evidence="1">
    <location>
        <begin position="45"/>
        <end position="102"/>
    </location>
</feature>
<evidence type="ECO:0000256" key="1">
    <source>
        <dbReference type="SAM" id="MobiDB-lite"/>
    </source>
</evidence>
<dbReference type="EMBL" id="JAOVQO010000011">
    <property type="protein sequence ID" value="MCU9848941.1"/>
    <property type="molecule type" value="Genomic_DNA"/>
</dbReference>
<organism evidence="2 3">
    <name type="scientific">Albidovulum salinarum</name>
    <dbReference type="NCBI Taxonomy" id="2984153"/>
    <lineage>
        <taxon>Bacteria</taxon>
        <taxon>Pseudomonadati</taxon>
        <taxon>Pseudomonadota</taxon>
        <taxon>Alphaproteobacteria</taxon>
        <taxon>Rhodobacterales</taxon>
        <taxon>Paracoccaceae</taxon>
        <taxon>Albidovulum</taxon>
    </lineage>
</organism>
<reference evidence="2 3" key="1">
    <citation type="submission" date="2022-10" db="EMBL/GenBank/DDBJ databases">
        <title>Defluviimonas sp. nov., isolated from ocean surface sediments.</title>
        <authorList>
            <person name="He W."/>
            <person name="Wang L."/>
            <person name="Zhang D.-F."/>
        </authorList>
    </citation>
    <scope>NUCLEOTIDE SEQUENCE [LARGE SCALE GENOMIC DNA]</scope>
    <source>
        <strain evidence="2 3">WL0024</strain>
    </source>
</reference>
<protein>
    <submittedName>
        <fullName evidence="2">Uncharacterized protein</fullName>
    </submittedName>
</protein>
<name>A0ABT2X4S5_9RHOB</name>
<keyword evidence="3" id="KW-1185">Reference proteome</keyword>